<dbReference type="Proteomes" id="UP000178925">
    <property type="component" value="Unassembled WGS sequence"/>
</dbReference>
<keyword evidence="1" id="KW-0472">Membrane</keyword>
<name>A0A1F5SQT2_9BACT</name>
<evidence type="ECO:0000313" key="3">
    <source>
        <dbReference type="EMBL" id="OGF28906.1"/>
    </source>
</evidence>
<feature type="transmembrane region" description="Helical" evidence="1">
    <location>
        <begin position="102"/>
        <end position="125"/>
    </location>
</feature>
<keyword evidence="1" id="KW-1133">Transmembrane helix</keyword>
<feature type="transmembrane region" description="Helical" evidence="1">
    <location>
        <begin position="68"/>
        <end position="90"/>
    </location>
</feature>
<comment type="caution">
    <text evidence="3">The sequence shown here is derived from an EMBL/GenBank/DDBJ whole genome shotgun (WGS) entry which is preliminary data.</text>
</comment>
<dbReference type="InterPro" id="IPR043993">
    <property type="entry name" value="T4SS_pilin"/>
</dbReference>
<gene>
    <name evidence="3" type="ORF">A2242_00805</name>
</gene>
<dbReference type="EMBL" id="MFGC01000004">
    <property type="protein sequence ID" value="OGF28906.1"/>
    <property type="molecule type" value="Genomic_DNA"/>
</dbReference>
<evidence type="ECO:0000313" key="4">
    <source>
        <dbReference type="Proteomes" id="UP000178925"/>
    </source>
</evidence>
<dbReference type="AlphaFoldDB" id="A0A1F5SQT2"/>
<protein>
    <recommendedName>
        <fullName evidence="5">DUF4190 domain-containing protein</fullName>
    </recommendedName>
</protein>
<feature type="chain" id="PRO_5009521288" description="DUF4190 domain-containing protein" evidence="2">
    <location>
        <begin position="28"/>
        <end position="133"/>
    </location>
</feature>
<sequence length="133" mass="13995">MLKKKLLSFAVLATMAFSLAMALPVSAQVDKILDSDQLQAVAQDSYNESTGAPKTGIQNIVVTIINSILGLLGVIFLVLVIYAGFLWMTAGGNEDQVGKAKGLLINAIIGVIIIVAAYAISYFVLNALINPGI</sequence>
<dbReference type="STRING" id="1797995.A2242_00805"/>
<accession>A0A1F5SQT2</accession>
<dbReference type="Pfam" id="PF18895">
    <property type="entry name" value="T4SS_pilin"/>
    <property type="match status" value="1"/>
</dbReference>
<keyword evidence="2" id="KW-0732">Signal</keyword>
<organism evidence="3 4">
    <name type="scientific">Candidatus Falkowbacteria bacterium RIFOXYA2_FULL_47_9</name>
    <dbReference type="NCBI Taxonomy" id="1797995"/>
    <lineage>
        <taxon>Bacteria</taxon>
        <taxon>Candidatus Falkowiibacteriota</taxon>
    </lineage>
</organism>
<feature type="signal peptide" evidence="2">
    <location>
        <begin position="1"/>
        <end position="27"/>
    </location>
</feature>
<proteinExistence type="predicted"/>
<evidence type="ECO:0008006" key="5">
    <source>
        <dbReference type="Google" id="ProtNLM"/>
    </source>
</evidence>
<reference evidence="3 4" key="1">
    <citation type="journal article" date="2016" name="Nat. Commun.">
        <title>Thousands of microbial genomes shed light on interconnected biogeochemical processes in an aquifer system.</title>
        <authorList>
            <person name="Anantharaman K."/>
            <person name="Brown C.T."/>
            <person name="Hug L.A."/>
            <person name="Sharon I."/>
            <person name="Castelle C.J."/>
            <person name="Probst A.J."/>
            <person name="Thomas B.C."/>
            <person name="Singh A."/>
            <person name="Wilkins M.J."/>
            <person name="Karaoz U."/>
            <person name="Brodie E.L."/>
            <person name="Williams K.H."/>
            <person name="Hubbard S.S."/>
            <person name="Banfield J.F."/>
        </authorList>
    </citation>
    <scope>NUCLEOTIDE SEQUENCE [LARGE SCALE GENOMIC DNA]</scope>
</reference>
<evidence type="ECO:0000256" key="2">
    <source>
        <dbReference type="SAM" id="SignalP"/>
    </source>
</evidence>
<evidence type="ECO:0000256" key="1">
    <source>
        <dbReference type="SAM" id="Phobius"/>
    </source>
</evidence>
<keyword evidence="1" id="KW-0812">Transmembrane</keyword>